<keyword evidence="2" id="KW-1185">Reference proteome</keyword>
<dbReference type="Proteomes" id="UP001256588">
    <property type="component" value="Unassembled WGS sequence"/>
</dbReference>
<reference evidence="1 2" key="1">
    <citation type="submission" date="2023-07" db="EMBL/GenBank/DDBJ databases">
        <title>Sorghum-associated microbial communities from plants grown in Nebraska, USA.</title>
        <authorList>
            <person name="Schachtman D."/>
        </authorList>
    </citation>
    <scope>NUCLEOTIDE SEQUENCE [LARGE SCALE GENOMIC DNA]</scope>
    <source>
        <strain evidence="1 2">4099</strain>
    </source>
</reference>
<dbReference type="EMBL" id="JAVDWO010000004">
    <property type="protein sequence ID" value="MDR7192423.1"/>
    <property type="molecule type" value="Genomic_DNA"/>
</dbReference>
<name>A0ABU1XUI6_9GAMM</name>
<proteinExistence type="predicted"/>
<accession>A0ABU1XUI6</accession>
<dbReference type="RefSeq" id="WP_310233498.1">
    <property type="nucleotide sequence ID" value="NZ_JAVDWO010000004.1"/>
</dbReference>
<evidence type="ECO:0000313" key="2">
    <source>
        <dbReference type="Proteomes" id="UP001256588"/>
    </source>
</evidence>
<gene>
    <name evidence="1" type="ORF">J2W68_001137</name>
</gene>
<protein>
    <submittedName>
        <fullName evidence="1">Uncharacterized protein</fullName>
    </submittedName>
</protein>
<evidence type="ECO:0000313" key="1">
    <source>
        <dbReference type="EMBL" id="MDR7192423.1"/>
    </source>
</evidence>
<comment type="caution">
    <text evidence="1">The sequence shown here is derived from an EMBL/GenBank/DDBJ whole genome shotgun (WGS) entry which is preliminary data.</text>
</comment>
<sequence length="114" mass="12575">MLAAAALMPGHGRAQDQTGEQNLLWRAGDPFVFCRHGMRHSPRAWFPIPDYATSTPAITPGYCPGPTPYCGGQLTGWSLDEIGAWWTYLRICPQAERSGRWEDVGDGTQAPFSH</sequence>
<organism evidence="1 2">
    <name type="scientific">Luteimonas terrae</name>
    <dbReference type="NCBI Taxonomy" id="1530191"/>
    <lineage>
        <taxon>Bacteria</taxon>
        <taxon>Pseudomonadati</taxon>
        <taxon>Pseudomonadota</taxon>
        <taxon>Gammaproteobacteria</taxon>
        <taxon>Lysobacterales</taxon>
        <taxon>Lysobacteraceae</taxon>
        <taxon>Luteimonas</taxon>
    </lineage>
</organism>